<reference evidence="1 2" key="1">
    <citation type="submission" date="2021-03" db="EMBL/GenBank/DDBJ databases">
        <title>Antimicrobial resistance genes in bacteria isolated from Japanese honey, and their potential for conferring macrolide and lincosamide resistance in the American foulbrood pathogen Paenibacillus larvae.</title>
        <authorList>
            <person name="Okamoto M."/>
            <person name="Kumagai M."/>
            <person name="Kanamori H."/>
            <person name="Takamatsu D."/>
        </authorList>
    </citation>
    <scope>NUCLEOTIDE SEQUENCE [LARGE SCALE GENOMIC DNA]</scope>
    <source>
        <strain evidence="1 2">J6TS1</strain>
    </source>
</reference>
<protein>
    <submittedName>
        <fullName evidence="1">Uncharacterized protein</fullName>
    </submittedName>
</protein>
<sequence length="62" mass="7170">MEIAVTFITAAAFIDSAFCFFPVPARRTFLRRIMFFSFDDFYAVSFSFIFDVMIDFSETPVG</sequence>
<accession>A0ABQ4L3D6</accession>
<name>A0ABQ4L3D6_SIMTE</name>
<gene>
    <name evidence="1" type="ORF">J6TS1_46550</name>
</gene>
<organism evidence="1 2">
    <name type="scientific">Siminovitchia terrae</name>
    <name type="common">Bacillus terrae</name>
    <dbReference type="NCBI Taxonomy" id="1914933"/>
    <lineage>
        <taxon>Bacteria</taxon>
        <taxon>Bacillati</taxon>
        <taxon>Bacillota</taxon>
        <taxon>Bacilli</taxon>
        <taxon>Bacillales</taxon>
        <taxon>Bacillaceae</taxon>
        <taxon>Siminovitchia</taxon>
    </lineage>
</organism>
<evidence type="ECO:0000313" key="2">
    <source>
        <dbReference type="Proteomes" id="UP000680670"/>
    </source>
</evidence>
<keyword evidence="2" id="KW-1185">Reference proteome</keyword>
<dbReference type="Proteomes" id="UP000680670">
    <property type="component" value="Unassembled WGS sequence"/>
</dbReference>
<comment type="caution">
    <text evidence="1">The sequence shown here is derived from an EMBL/GenBank/DDBJ whole genome shotgun (WGS) entry which is preliminary data.</text>
</comment>
<dbReference type="EMBL" id="BORJ01000017">
    <property type="protein sequence ID" value="GIN98785.1"/>
    <property type="molecule type" value="Genomic_DNA"/>
</dbReference>
<evidence type="ECO:0000313" key="1">
    <source>
        <dbReference type="EMBL" id="GIN98785.1"/>
    </source>
</evidence>
<proteinExistence type="predicted"/>